<keyword evidence="5" id="KW-1185">Reference proteome</keyword>
<dbReference type="InterPro" id="IPR038765">
    <property type="entry name" value="Papain-like_cys_pep_sf"/>
</dbReference>
<feature type="coiled-coil region" evidence="1">
    <location>
        <begin position="372"/>
        <end position="422"/>
    </location>
</feature>
<dbReference type="EMBL" id="JAJJPB010000022">
    <property type="protein sequence ID" value="MCC9296021.1"/>
    <property type="molecule type" value="Genomic_DNA"/>
</dbReference>
<dbReference type="InterPro" id="IPR051922">
    <property type="entry name" value="Bact_Sporulation_Assoc"/>
</dbReference>
<dbReference type="Pfam" id="PF04122">
    <property type="entry name" value="CW_binding_2"/>
    <property type="match status" value="3"/>
</dbReference>
<dbReference type="Pfam" id="PF01841">
    <property type="entry name" value="Transglut_core"/>
    <property type="match status" value="1"/>
</dbReference>
<dbReference type="Gene3D" id="3.40.50.12090">
    <property type="match status" value="2"/>
</dbReference>
<evidence type="ECO:0000259" key="3">
    <source>
        <dbReference type="SMART" id="SM00460"/>
    </source>
</evidence>
<protein>
    <submittedName>
        <fullName evidence="4">Cell wall-binding repeat-containing protein</fullName>
    </submittedName>
</protein>
<feature type="domain" description="Transglutaminase-like" evidence="3">
    <location>
        <begin position="1069"/>
        <end position="1131"/>
    </location>
</feature>
<dbReference type="SMART" id="SM00460">
    <property type="entry name" value="TGc"/>
    <property type="match status" value="1"/>
</dbReference>
<feature type="region of interest" description="Disordered" evidence="2">
    <location>
        <begin position="333"/>
        <end position="361"/>
    </location>
</feature>
<dbReference type="Proteomes" id="UP001165422">
    <property type="component" value="Unassembled WGS sequence"/>
</dbReference>
<sequence length="1184" mass="128046">MNIKNLFASAGLISLVIITALITDSAKVSASSITRVGGENRYATASQVAKTNWTSGSENAVLVSGEGYADSVSASVLAKKLGAPILLTQSASLSADAKSALETLKPKNVYVIGGTASISSSIESALKLDYNVTRLGGNDRYATNLAVVNKLVDLGVSKDNIIVVAGTGFSDALSVAPVAAAKDEILILTDNNVDSIKSTINFAKDSNVTVVGTTNVVSDAVYKALKADNRINGGADRFATNLAVLKAFDGDFNAGKIYVANATGQGYADALVASALAGKYSVPLILTDTEESTATNKAVDYIKIKIKKNTDLQVVGGTGVVPQSVEDKINSLFENNKDSNSNDNDDNDSSDSSDKSSNKLTNATNAVVKAENSKLQADVDSAKALVDALEGSSDKTSLLNRLQTVQDEINQANAGKEALDKATAAVTKAESSKLQADVSSAKILVDALEDGSDKTSLINRLKVVQNEIDQLISQGQKQELKDAISAVSKAESSKLQNDVNFAKTLVDALSDEDTKTSLENRLEIVQNEINQINNQQQALTKANDAISKAESSKSQVDVDSAKALIMALPDSTYKTSLQNRLNVVQNVIDATLAVQEAEQNNGNYAPYNTAKELVDALPDSLDKTALETRLSNLKILIDAVDAVFNAEGSSTTEDYNKAKVLVDALPSSSDKTSLENRLNTVDIIIKSKEYLATAQSTLIQEDLDKAIQEIDKLDDNVIRDGLLEQAEDIQNQIDTMDDEQKLQQATDAVTHVESTMTQEDYTTAITLVTALPDSPDKNGLLSRLDEVQYEISQISINKQKLDTATAAVIEAENSKVQADVDNAKSLVAVLKDSTDKEALQARLQAVQDEINQAGTGQEALDTATQAVVKAESTEFKVDVDSAKALVTALPDNGDKTSLLNRLQVIQPILTTHQEFYDTIKNSLQNFDELLDIYVDEDDAYESSDKYYFLTTIDEIKRDNPDLNAELLRYSYPTSSLPKITQLNGITKYKLNITFNYTGTKENMISKRETVASKVNEIVNSVTNATMTDYQKELALHDYLVNNCHYNYDVAEGIDVKKENNPDIYTAYGVLINGDAVCEGYADAMYRLLKAVGIDSMMVVGTVSSDGGVSYGDHAWNIVKIGGQYYQMDPTWDDPTYFSGPNEPIPGYNDPTHDYFNVTDDFLSRDHTWDKSKYPVCNSIEYSYK</sequence>
<dbReference type="Gene3D" id="3.10.620.30">
    <property type="match status" value="1"/>
</dbReference>
<feature type="coiled-coil region" evidence="1">
    <location>
        <begin position="696"/>
        <end position="739"/>
    </location>
</feature>
<evidence type="ECO:0000256" key="2">
    <source>
        <dbReference type="SAM" id="MobiDB-lite"/>
    </source>
</evidence>
<evidence type="ECO:0000256" key="1">
    <source>
        <dbReference type="SAM" id="Coils"/>
    </source>
</evidence>
<evidence type="ECO:0000313" key="5">
    <source>
        <dbReference type="Proteomes" id="UP001165422"/>
    </source>
</evidence>
<dbReference type="PANTHER" id="PTHR30032">
    <property type="entry name" value="N-ACETYLMURAMOYL-L-ALANINE AMIDASE-RELATED"/>
    <property type="match status" value="1"/>
</dbReference>
<dbReference type="InterPro" id="IPR002931">
    <property type="entry name" value="Transglutaminase-like"/>
</dbReference>
<accession>A0ABS8N887</accession>
<gene>
    <name evidence="4" type="ORF">LN736_14255</name>
</gene>
<dbReference type="SUPFAM" id="SSF54001">
    <property type="entry name" value="Cysteine proteinases"/>
    <property type="match status" value="1"/>
</dbReference>
<comment type="caution">
    <text evidence="4">The sequence shown here is derived from an EMBL/GenBank/DDBJ whole genome shotgun (WGS) entry which is preliminary data.</text>
</comment>
<dbReference type="RefSeq" id="WP_229981793.1">
    <property type="nucleotide sequence ID" value="NZ_JAJJPB010000022.1"/>
</dbReference>
<evidence type="ECO:0000313" key="4">
    <source>
        <dbReference type="EMBL" id="MCC9296021.1"/>
    </source>
</evidence>
<organism evidence="4 5">
    <name type="scientific">Clostridium aromativorans</name>
    <dbReference type="NCBI Taxonomy" id="2836848"/>
    <lineage>
        <taxon>Bacteria</taxon>
        <taxon>Bacillati</taxon>
        <taxon>Bacillota</taxon>
        <taxon>Clostridia</taxon>
        <taxon>Eubacteriales</taxon>
        <taxon>Clostridiaceae</taxon>
        <taxon>Clostridium</taxon>
    </lineage>
</organism>
<dbReference type="PANTHER" id="PTHR30032:SF8">
    <property type="entry name" value="GERMINATION-SPECIFIC N-ACETYLMURAMOYL-L-ALANINE AMIDASE"/>
    <property type="match status" value="1"/>
</dbReference>
<feature type="coiled-coil region" evidence="1">
    <location>
        <begin position="515"/>
        <end position="552"/>
    </location>
</feature>
<proteinExistence type="predicted"/>
<dbReference type="InterPro" id="IPR007253">
    <property type="entry name" value="Cell_wall-bd_2"/>
</dbReference>
<reference evidence="4" key="1">
    <citation type="submission" date="2021-11" db="EMBL/GenBank/DDBJ databases">
        <authorList>
            <person name="Qingchun L."/>
            <person name="Dong Z."/>
            <person name="Zongwei Q."/>
            <person name="Jia Z."/>
            <person name="Duotao L."/>
        </authorList>
    </citation>
    <scope>NUCLEOTIDE SEQUENCE</scope>
    <source>
        <strain evidence="4">WLY-B-L2</strain>
    </source>
</reference>
<name>A0ABS8N887_9CLOT</name>
<keyword evidence="1" id="KW-0175">Coiled coil</keyword>